<proteinExistence type="predicted"/>
<sequence>MEAEGRMGARAHWSHAYCVDGQSREVEGEFLIVTASFAVSEFLLFLLLLRLSPARIYALRPPPGRSPSLPLTPHVTPFPTTRRGPRERPPLAPLFTTPIPTPVSTADVVSPTEGEPRSYGAMSIATSITSFGPATVRSPRWDGGDLPSPRVWETEDEGTNADYYDVEAGDTGYETDDSDSTSTVSDSSIIDLPPPRPLQPVTLDSGLAELAGVVEAAAGVVRRSASARFGRSAEAADGYGTFSR</sequence>
<feature type="compositionally biased region" description="Low complexity" evidence="1">
    <location>
        <begin position="180"/>
        <end position="191"/>
    </location>
</feature>
<dbReference type="GeneID" id="85491668"/>
<dbReference type="RefSeq" id="XP_060453063.1">
    <property type="nucleotide sequence ID" value="XM_060601178.1"/>
</dbReference>
<name>A0AA48I7V1_9TREE</name>
<feature type="region of interest" description="Disordered" evidence="1">
    <location>
        <begin position="135"/>
        <end position="196"/>
    </location>
</feature>
<dbReference type="AlphaFoldDB" id="A0AA48I7V1"/>
<feature type="compositionally biased region" description="Low complexity" evidence="1">
    <location>
        <begin position="66"/>
        <end position="82"/>
    </location>
</feature>
<accession>A0AA48I7V1</accession>
<gene>
    <name evidence="2" type="ORF">CcaverHIS019_0105150</name>
</gene>
<reference evidence="2" key="1">
    <citation type="journal article" date="2023" name="BMC Genomics">
        <title>Chromosome-level genome assemblies of Cutaneotrichosporon spp. (Trichosporonales, Basidiomycota) reveal imbalanced evolution between nucleotide sequences and chromosome synteny.</title>
        <authorList>
            <person name="Kobayashi Y."/>
            <person name="Kayamori A."/>
            <person name="Aoki K."/>
            <person name="Shiwa Y."/>
            <person name="Matsutani M."/>
            <person name="Fujita N."/>
            <person name="Sugita T."/>
            <person name="Iwasaki W."/>
            <person name="Tanaka N."/>
            <person name="Takashima M."/>
        </authorList>
    </citation>
    <scope>NUCLEOTIDE SEQUENCE</scope>
    <source>
        <strain evidence="2">HIS019</strain>
    </source>
</reference>
<feature type="region of interest" description="Disordered" evidence="1">
    <location>
        <begin position="63"/>
        <end position="117"/>
    </location>
</feature>
<evidence type="ECO:0000313" key="3">
    <source>
        <dbReference type="Proteomes" id="UP001233271"/>
    </source>
</evidence>
<evidence type="ECO:0000256" key="1">
    <source>
        <dbReference type="SAM" id="MobiDB-lite"/>
    </source>
</evidence>
<feature type="compositionally biased region" description="Acidic residues" evidence="1">
    <location>
        <begin position="154"/>
        <end position="179"/>
    </location>
</feature>
<dbReference type="EMBL" id="AP028212">
    <property type="protein sequence ID" value="BEI87797.1"/>
    <property type="molecule type" value="Genomic_DNA"/>
</dbReference>
<dbReference type="KEGG" id="ccac:CcaHIS019_0105150"/>
<organism evidence="2 3">
    <name type="scientific">Cutaneotrichosporon cavernicola</name>
    <dbReference type="NCBI Taxonomy" id="279322"/>
    <lineage>
        <taxon>Eukaryota</taxon>
        <taxon>Fungi</taxon>
        <taxon>Dikarya</taxon>
        <taxon>Basidiomycota</taxon>
        <taxon>Agaricomycotina</taxon>
        <taxon>Tremellomycetes</taxon>
        <taxon>Trichosporonales</taxon>
        <taxon>Trichosporonaceae</taxon>
        <taxon>Cutaneotrichosporon</taxon>
    </lineage>
</organism>
<keyword evidence="3" id="KW-1185">Reference proteome</keyword>
<evidence type="ECO:0000313" key="2">
    <source>
        <dbReference type="EMBL" id="BEI87797.1"/>
    </source>
</evidence>
<protein>
    <submittedName>
        <fullName evidence="2">Uncharacterized protein</fullName>
    </submittedName>
</protein>
<dbReference type="Proteomes" id="UP001233271">
    <property type="component" value="Chromosome 1"/>
</dbReference>